<dbReference type="KEGG" id="rbd:ALSL_0868"/>
<proteinExistence type="predicted"/>
<evidence type="ECO:0000313" key="2">
    <source>
        <dbReference type="EMBL" id="BBD79533.1"/>
    </source>
</evidence>
<organism evidence="2 3">
    <name type="scientific">Aerosticca soli</name>
    <dbReference type="NCBI Taxonomy" id="2010829"/>
    <lineage>
        <taxon>Bacteria</taxon>
        <taxon>Pseudomonadati</taxon>
        <taxon>Pseudomonadota</taxon>
        <taxon>Gammaproteobacteria</taxon>
        <taxon>Lysobacterales</taxon>
        <taxon>Rhodanobacteraceae</taxon>
        <taxon>Aerosticca</taxon>
    </lineage>
</organism>
<evidence type="ECO:0000313" key="3">
    <source>
        <dbReference type="Proteomes" id="UP000270530"/>
    </source>
</evidence>
<dbReference type="AlphaFoldDB" id="A0A2Z6E3B6"/>
<protein>
    <submittedName>
        <fullName evidence="2">3-ketoacyl-CoA thiolase</fullName>
    </submittedName>
</protein>
<dbReference type="PANTHER" id="PTHR42870:SF1">
    <property type="entry name" value="NON-SPECIFIC LIPID-TRANSFER PROTEIN-LIKE 2"/>
    <property type="match status" value="1"/>
</dbReference>
<dbReference type="GO" id="GO:0016746">
    <property type="term" value="F:acyltransferase activity"/>
    <property type="evidence" value="ECO:0007669"/>
    <property type="project" value="InterPro"/>
</dbReference>
<dbReference type="Gene3D" id="3.40.47.10">
    <property type="match status" value="1"/>
</dbReference>
<dbReference type="InterPro" id="IPR055140">
    <property type="entry name" value="Thiolase_C_2"/>
</dbReference>
<reference evidence="3" key="2">
    <citation type="submission" date="2018-06" db="EMBL/GenBank/DDBJ databases">
        <title>Genome sequence of Rhodanobacteraceae bacterium strain Dysh456.</title>
        <authorList>
            <person name="Fukui M."/>
        </authorList>
    </citation>
    <scope>NUCLEOTIDE SEQUENCE [LARGE SCALE GENOMIC DNA]</scope>
    <source>
        <strain evidence="3">Dysh456</strain>
    </source>
</reference>
<keyword evidence="3" id="KW-1185">Reference proteome</keyword>
<dbReference type="CDD" id="cd00829">
    <property type="entry name" value="SCP-x_thiolase"/>
    <property type="match status" value="1"/>
</dbReference>
<dbReference type="PANTHER" id="PTHR42870">
    <property type="entry name" value="ACETYL-COA C-ACETYLTRANSFERASE"/>
    <property type="match status" value="1"/>
</dbReference>
<dbReference type="EMBL" id="AP018560">
    <property type="protein sequence ID" value="BBD79533.1"/>
    <property type="molecule type" value="Genomic_DNA"/>
</dbReference>
<feature type="domain" description="Thiolase C-terminal" evidence="1">
    <location>
        <begin position="269"/>
        <end position="393"/>
    </location>
</feature>
<dbReference type="Pfam" id="PF22691">
    <property type="entry name" value="Thiolase_C_1"/>
    <property type="match status" value="1"/>
</dbReference>
<gene>
    <name evidence="2" type="ORF">ALSL_0868</name>
</gene>
<reference evidence="3" key="1">
    <citation type="submission" date="2018-04" db="EMBL/GenBank/DDBJ databases">
        <authorList>
            <person name="Watanabe M."/>
            <person name="Kojima H."/>
        </authorList>
    </citation>
    <scope>NUCLEOTIDE SEQUENCE [LARGE SCALE GENOMIC DNA]</scope>
    <source>
        <strain evidence="3">Dysh456</strain>
    </source>
</reference>
<sequence>MALTERVQGSGRAATAIVGIGFSTLSRRPIGSARMLARDAIIAAVADAGLEHTAIDGLLINRSPLADPESLPLRLQQDLQWPRLRLLSGIEGEGSSAVQMLQYASLAVAAGLARHVVCVFADDPIRPSGGGGQAFSPPVPVSGIDGWEERCGLYGATGAYALAAQEYLDHHGLDADAFAPVALAQRAWAQRNPRAFLREPLTREGYLASPWIVEPFRLLDCAYPINGAIAFVVTTAERAADLASTPVHLHGMGQGHGGFAGFGQPQQGLTGAALAGRTACAMAGVQPADIGACQFYDAFSFTVLLALEEYGLCAPGEAAAFVAAGHTAPGGRLPCNTGGGHLSGYYLQGVTPIAEAVRQLRGEAGEGQLEEPGLMLVTGNGGRLDYHAAVLLARGAVL</sequence>
<accession>A0A2Z6E3B6</accession>
<dbReference type="SUPFAM" id="SSF53901">
    <property type="entry name" value="Thiolase-like"/>
    <property type="match status" value="2"/>
</dbReference>
<name>A0A2Z6E3B6_9GAMM</name>
<dbReference type="Proteomes" id="UP000270530">
    <property type="component" value="Chromosome"/>
</dbReference>
<evidence type="ECO:0000259" key="1">
    <source>
        <dbReference type="Pfam" id="PF22691"/>
    </source>
</evidence>
<dbReference type="InterPro" id="IPR016039">
    <property type="entry name" value="Thiolase-like"/>
</dbReference>